<evidence type="ECO:0000256" key="2">
    <source>
        <dbReference type="ARBA" id="ARBA00005466"/>
    </source>
</evidence>
<proteinExistence type="inferred from homology"/>
<comment type="similarity">
    <text evidence="2">Belongs to the oxygen-dependent FAD-linked oxidoreductase family.</text>
</comment>
<evidence type="ECO:0000256" key="3">
    <source>
        <dbReference type="ARBA" id="ARBA00022630"/>
    </source>
</evidence>
<name>A0A8I2KKC6_9GAMM</name>
<dbReference type="SUPFAM" id="SSF56176">
    <property type="entry name" value="FAD-binding/transporter-associated domain-like"/>
    <property type="match status" value="1"/>
</dbReference>
<dbReference type="GO" id="GO:0071949">
    <property type="term" value="F:FAD binding"/>
    <property type="evidence" value="ECO:0007669"/>
    <property type="project" value="InterPro"/>
</dbReference>
<dbReference type="InterPro" id="IPR050416">
    <property type="entry name" value="FAD-linked_Oxidoreductase"/>
</dbReference>
<dbReference type="PROSITE" id="PS51387">
    <property type="entry name" value="FAD_PCMH"/>
    <property type="match status" value="1"/>
</dbReference>
<evidence type="ECO:0000256" key="4">
    <source>
        <dbReference type="ARBA" id="ARBA00022827"/>
    </source>
</evidence>
<dbReference type="Gene3D" id="3.40.462.20">
    <property type="match status" value="1"/>
</dbReference>
<evidence type="ECO:0000256" key="5">
    <source>
        <dbReference type="ARBA" id="ARBA00023002"/>
    </source>
</evidence>
<keyword evidence="4" id="KW-0274">FAD</keyword>
<protein>
    <submittedName>
        <fullName evidence="7">FAD-dependent oxidoreductase</fullName>
    </submittedName>
</protein>
<evidence type="ECO:0000259" key="6">
    <source>
        <dbReference type="PROSITE" id="PS51387"/>
    </source>
</evidence>
<reference evidence="7" key="1">
    <citation type="submission" date="2019-10" db="EMBL/GenBank/DDBJ databases">
        <authorList>
            <person name="Paulsen S."/>
        </authorList>
    </citation>
    <scope>NUCLEOTIDE SEQUENCE</scope>
    <source>
        <strain evidence="7">LMG 19692</strain>
    </source>
</reference>
<dbReference type="AlphaFoldDB" id="A0A8I2KKC6"/>
<dbReference type="Pfam" id="PF01565">
    <property type="entry name" value="FAD_binding_4"/>
    <property type="match status" value="1"/>
</dbReference>
<feature type="domain" description="FAD-binding PCMH-type" evidence="6">
    <location>
        <begin position="74"/>
        <end position="253"/>
    </location>
</feature>
<evidence type="ECO:0000313" key="7">
    <source>
        <dbReference type="EMBL" id="NLR20870.1"/>
    </source>
</evidence>
<dbReference type="InterPro" id="IPR016169">
    <property type="entry name" value="FAD-bd_PCMH_sub2"/>
</dbReference>
<keyword evidence="3" id="KW-0285">Flavoprotein</keyword>
<dbReference type="PANTHER" id="PTHR42973">
    <property type="entry name" value="BINDING OXIDOREDUCTASE, PUTATIVE (AFU_ORTHOLOGUE AFUA_1G17690)-RELATED"/>
    <property type="match status" value="1"/>
</dbReference>
<dbReference type="InterPro" id="IPR016166">
    <property type="entry name" value="FAD-bd_PCMH"/>
</dbReference>
<evidence type="ECO:0000313" key="9">
    <source>
        <dbReference type="Proteomes" id="UP000646877"/>
    </source>
</evidence>
<reference evidence="8 10" key="2">
    <citation type="submission" date="2023-10" db="EMBL/GenBank/DDBJ databases">
        <title>To unveil natural product biosynthetic capacity in Pseudoalteromonas.</title>
        <authorList>
            <person name="Wang J."/>
        </authorList>
    </citation>
    <scope>NUCLEOTIDE SEQUENCE [LARGE SCALE GENOMIC DNA]</scope>
    <source>
        <strain evidence="8 10">DSM 15914</strain>
    </source>
</reference>
<evidence type="ECO:0000313" key="10">
    <source>
        <dbReference type="Proteomes" id="UP001304419"/>
    </source>
</evidence>
<accession>A0A8I2KKC6</accession>
<keyword evidence="10" id="KW-1185">Reference proteome</keyword>
<sequence length="591" mass="66031">MPKQSNKPIPESQLEEAQKRIDRYWRATQGFILALESKHGFSAKQLLTLLPTGGTSMERFREYQAKALIFNTRFQFSPSVIVMCNNTDDVMRAYQEAIAFNLPIRVRSGGHDHEGECSGTDVVLLDLSGLKDFSIEKEGDDYIAHIGSGYRFYQLVPKLAESGYKDIPPLTIPHGTCATVGLAGYIQGGGWGPWTRAKGMCCESLVGATVILQDGSRVEVSETENEDILWALRGGGALSYGIVTEFRVKAFELPDEIHRFEINWNNEAVGSTDLATWQLLSQWEDAINDTGKDTENLVGTNLKINAIPDVSECKKSSGYEKALAHPSTMYGYWQGSEKALVQFAKQYFPAAKVQVTGTDTKQNYSEALMSDWSRNSLANFKKLGLKGTLAASLDGEPFTPDFDAPAPHKITSKLVRESGLTEQGKLALLRSLTSPLLFAQNAPLGLFSYVTLGAISGKFYANDTCDDAKKRVAFPYTTAQYTIQYQTWWNTELKYDGSYDSKRLGQANPVYRYVNRALDWIEVSRDTTIEGAYGAFISFKDASIPTKTYFQENYEKLIEIKEEHSGFTVKLDCGKKVYVNFNRLRTRKTII</sequence>
<evidence type="ECO:0000313" key="8">
    <source>
        <dbReference type="EMBL" id="WOX30891.1"/>
    </source>
</evidence>
<keyword evidence="5" id="KW-0560">Oxidoreductase</keyword>
<dbReference type="PANTHER" id="PTHR42973:SF39">
    <property type="entry name" value="FAD-BINDING PCMH-TYPE DOMAIN-CONTAINING PROTEIN"/>
    <property type="match status" value="1"/>
</dbReference>
<dbReference type="EMBL" id="WEIA01000003">
    <property type="protein sequence ID" value="NLR20870.1"/>
    <property type="molecule type" value="Genomic_DNA"/>
</dbReference>
<gene>
    <name evidence="7" type="ORF">F9Y85_05960</name>
    <name evidence="8" type="ORF">R5H13_23725</name>
</gene>
<dbReference type="Proteomes" id="UP001304419">
    <property type="component" value="Chromosome 2"/>
</dbReference>
<dbReference type="GO" id="GO:0016491">
    <property type="term" value="F:oxidoreductase activity"/>
    <property type="evidence" value="ECO:0007669"/>
    <property type="project" value="UniProtKB-KW"/>
</dbReference>
<evidence type="ECO:0000256" key="1">
    <source>
        <dbReference type="ARBA" id="ARBA00001974"/>
    </source>
</evidence>
<dbReference type="InterPro" id="IPR006094">
    <property type="entry name" value="Oxid_FAD_bind_N"/>
</dbReference>
<dbReference type="RefSeq" id="WP_193521637.1">
    <property type="nucleotide sequence ID" value="NZ_CBCSDF010000004.1"/>
</dbReference>
<comment type="cofactor">
    <cofactor evidence="1">
        <name>FAD</name>
        <dbReference type="ChEBI" id="CHEBI:57692"/>
    </cofactor>
</comment>
<dbReference type="Proteomes" id="UP000646877">
    <property type="component" value="Unassembled WGS sequence"/>
</dbReference>
<dbReference type="InterPro" id="IPR036318">
    <property type="entry name" value="FAD-bd_PCMH-like_sf"/>
</dbReference>
<dbReference type="EMBL" id="CP137579">
    <property type="protein sequence ID" value="WOX30891.1"/>
    <property type="molecule type" value="Genomic_DNA"/>
</dbReference>
<dbReference type="Gene3D" id="3.30.465.10">
    <property type="match status" value="1"/>
</dbReference>
<organism evidence="7 9">
    <name type="scientific">Pseudoalteromonas maricaloris</name>
    <dbReference type="NCBI Taxonomy" id="184924"/>
    <lineage>
        <taxon>Bacteria</taxon>
        <taxon>Pseudomonadati</taxon>
        <taxon>Pseudomonadota</taxon>
        <taxon>Gammaproteobacteria</taxon>
        <taxon>Alteromonadales</taxon>
        <taxon>Pseudoalteromonadaceae</taxon>
        <taxon>Pseudoalteromonas</taxon>
    </lineage>
</organism>